<evidence type="ECO:0000256" key="2">
    <source>
        <dbReference type="SAM" id="SignalP"/>
    </source>
</evidence>
<feature type="region of interest" description="Disordered" evidence="1">
    <location>
        <begin position="55"/>
        <end position="85"/>
    </location>
</feature>
<evidence type="ECO:0000313" key="3">
    <source>
        <dbReference type="EMBL" id="KAL1845021.1"/>
    </source>
</evidence>
<reference evidence="3 4" key="1">
    <citation type="journal article" date="2024" name="Commun. Biol.">
        <title>Comparative genomic analysis of thermophilic fungi reveals convergent evolutionary adaptations and gene losses.</title>
        <authorList>
            <person name="Steindorff A.S."/>
            <person name="Aguilar-Pontes M.V."/>
            <person name="Robinson A.J."/>
            <person name="Andreopoulos B."/>
            <person name="LaButti K."/>
            <person name="Kuo A."/>
            <person name="Mondo S."/>
            <person name="Riley R."/>
            <person name="Otillar R."/>
            <person name="Haridas S."/>
            <person name="Lipzen A."/>
            <person name="Grimwood J."/>
            <person name="Schmutz J."/>
            <person name="Clum A."/>
            <person name="Reid I.D."/>
            <person name="Moisan M.C."/>
            <person name="Butler G."/>
            <person name="Nguyen T.T.M."/>
            <person name="Dewar K."/>
            <person name="Conant G."/>
            <person name="Drula E."/>
            <person name="Henrissat B."/>
            <person name="Hansel C."/>
            <person name="Singer S."/>
            <person name="Hutchinson M.I."/>
            <person name="de Vries R.P."/>
            <person name="Natvig D.O."/>
            <person name="Powell A.J."/>
            <person name="Tsang A."/>
            <person name="Grigoriev I.V."/>
        </authorList>
    </citation>
    <scope>NUCLEOTIDE SEQUENCE [LARGE SCALE GENOMIC DNA]</scope>
    <source>
        <strain evidence="3 4">ATCC 24622</strain>
    </source>
</reference>
<feature type="signal peptide" evidence="2">
    <location>
        <begin position="1"/>
        <end position="20"/>
    </location>
</feature>
<keyword evidence="2" id="KW-0732">Signal</keyword>
<proteinExistence type="predicted"/>
<feature type="chain" id="PRO_5046033630" evidence="2">
    <location>
        <begin position="21"/>
        <end position="183"/>
    </location>
</feature>
<feature type="compositionally biased region" description="Basic residues" evidence="1">
    <location>
        <begin position="75"/>
        <end position="85"/>
    </location>
</feature>
<organism evidence="3 4">
    <name type="scientific">Phialemonium thermophilum</name>
    <dbReference type="NCBI Taxonomy" id="223376"/>
    <lineage>
        <taxon>Eukaryota</taxon>
        <taxon>Fungi</taxon>
        <taxon>Dikarya</taxon>
        <taxon>Ascomycota</taxon>
        <taxon>Pezizomycotina</taxon>
        <taxon>Sordariomycetes</taxon>
        <taxon>Sordariomycetidae</taxon>
        <taxon>Cephalothecales</taxon>
        <taxon>Cephalothecaceae</taxon>
        <taxon>Phialemonium</taxon>
    </lineage>
</organism>
<protein>
    <submittedName>
        <fullName evidence="3">Uncharacterized protein</fullName>
    </submittedName>
</protein>
<comment type="caution">
    <text evidence="3">The sequence shown here is derived from an EMBL/GenBank/DDBJ whole genome shotgun (WGS) entry which is preliminary data.</text>
</comment>
<feature type="compositionally biased region" description="Polar residues" evidence="1">
    <location>
        <begin position="161"/>
        <end position="174"/>
    </location>
</feature>
<sequence length="183" mass="19645">MRTFLSCLSIVLHCLALASTHIVPDPRLHPAGWWTGCPLLAWFLGDAIGGLKHASPAGPRQVFRHRGRPSGSGSSRKHGSVGRARKGRARVCCVLRVPPTTDATSSYVQAFLEAIQVSRVVACLAILALLGPALRRRVIGILSAVRQMSPLWRRGGAGGFSSISEPQVPRTGTSPEKPGERRM</sequence>
<evidence type="ECO:0000313" key="4">
    <source>
        <dbReference type="Proteomes" id="UP001586593"/>
    </source>
</evidence>
<dbReference type="Proteomes" id="UP001586593">
    <property type="component" value="Unassembled WGS sequence"/>
</dbReference>
<keyword evidence="4" id="KW-1185">Reference proteome</keyword>
<evidence type="ECO:0000256" key="1">
    <source>
        <dbReference type="SAM" id="MobiDB-lite"/>
    </source>
</evidence>
<dbReference type="EMBL" id="JAZHXJ010001315">
    <property type="protein sequence ID" value="KAL1845021.1"/>
    <property type="molecule type" value="Genomic_DNA"/>
</dbReference>
<name>A0ABR3VTR1_9PEZI</name>
<accession>A0ABR3VTR1</accession>
<gene>
    <name evidence="3" type="ORF">VTK73DRAFT_1318</name>
</gene>
<feature type="region of interest" description="Disordered" evidence="1">
    <location>
        <begin position="158"/>
        <end position="183"/>
    </location>
</feature>